<protein>
    <submittedName>
        <fullName evidence="1">Uncharacterized protein</fullName>
    </submittedName>
</protein>
<dbReference type="EMBL" id="JBAHYK010001386">
    <property type="protein sequence ID" value="KAL0568233.1"/>
    <property type="molecule type" value="Genomic_DNA"/>
</dbReference>
<evidence type="ECO:0000313" key="1">
    <source>
        <dbReference type="EMBL" id="KAL0568233.1"/>
    </source>
</evidence>
<organism evidence="1 2">
    <name type="scientific">Marasmius crinis-equi</name>
    <dbReference type="NCBI Taxonomy" id="585013"/>
    <lineage>
        <taxon>Eukaryota</taxon>
        <taxon>Fungi</taxon>
        <taxon>Dikarya</taxon>
        <taxon>Basidiomycota</taxon>
        <taxon>Agaricomycotina</taxon>
        <taxon>Agaricomycetes</taxon>
        <taxon>Agaricomycetidae</taxon>
        <taxon>Agaricales</taxon>
        <taxon>Marasmiineae</taxon>
        <taxon>Marasmiaceae</taxon>
        <taxon>Marasmius</taxon>
    </lineage>
</organism>
<accession>A0ABR3EZ70</accession>
<dbReference type="Proteomes" id="UP001465976">
    <property type="component" value="Unassembled WGS sequence"/>
</dbReference>
<keyword evidence="2" id="KW-1185">Reference proteome</keyword>
<reference evidence="1 2" key="1">
    <citation type="submission" date="2024-02" db="EMBL/GenBank/DDBJ databases">
        <title>A draft genome for the cacao thread blight pathogen Marasmius crinis-equi.</title>
        <authorList>
            <person name="Cohen S.P."/>
            <person name="Baruah I.K."/>
            <person name="Amoako-Attah I."/>
            <person name="Bukari Y."/>
            <person name="Meinhardt L.W."/>
            <person name="Bailey B.A."/>
        </authorList>
    </citation>
    <scope>NUCLEOTIDE SEQUENCE [LARGE SCALE GENOMIC DNA]</scope>
    <source>
        <strain evidence="1 2">GH-76</strain>
    </source>
</reference>
<proteinExistence type="predicted"/>
<evidence type="ECO:0000313" key="2">
    <source>
        <dbReference type="Proteomes" id="UP001465976"/>
    </source>
</evidence>
<sequence>MASATSCLQSTSVEVDKWCLRCEEKLTERPYWQCVECEGATFICIKCNEVDEHQKLWLYQREVTSEGKHQWMHPLVLHPKETLTGTKQRVLTTDERLNRMEARLQALEDNVASLLPSIKEILETMLNPRSGAP</sequence>
<gene>
    <name evidence="1" type="ORF">V5O48_013760</name>
</gene>
<comment type="caution">
    <text evidence="1">The sequence shown here is derived from an EMBL/GenBank/DDBJ whole genome shotgun (WGS) entry which is preliminary data.</text>
</comment>
<name>A0ABR3EZ70_9AGAR</name>